<dbReference type="EMBL" id="CM045764">
    <property type="protein sequence ID" value="KAI8005855.1"/>
    <property type="molecule type" value="Genomic_DNA"/>
</dbReference>
<dbReference type="Proteomes" id="UP001060215">
    <property type="component" value="Chromosome 7"/>
</dbReference>
<proteinExistence type="predicted"/>
<evidence type="ECO:0000313" key="2">
    <source>
        <dbReference type="Proteomes" id="UP001060215"/>
    </source>
</evidence>
<evidence type="ECO:0000313" key="1">
    <source>
        <dbReference type="EMBL" id="KAI8005855.1"/>
    </source>
</evidence>
<accession>A0ACC0GYG2</accession>
<protein>
    <submittedName>
        <fullName evidence="1">Protein root UVB sensitive 6</fullName>
    </submittedName>
</protein>
<keyword evidence="2" id="KW-1185">Reference proteome</keyword>
<gene>
    <name evidence="1" type="ORF">LOK49_LG07G00569</name>
</gene>
<name>A0ACC0GYG2_9ERIC</name>
<comment type="caution">
    <text evidence="1">The sequence shown here is derived from an EMBL/GenBank/DDBJ whole genome shotgun (WGS) entry which is preliminary data.</text>
</comment>
<sequence>MENIFSFPWSKDSPIVLGPRFKDAFQDPNSYLAIEPIFEKERYIVTYNPSKGNIYALLKDQAKSDDILKAAFHAHVLLHIIHSSNQNQPPYRKHRETDHSVFMRSITDLQSHIAESCKMVSALYGPFKSKATKQSSYPVRVWEDQDVVPSTFNLCGCCKKHQPKHQPVEEEHSSVKLRGTEEKEESNEAGDGEPSQNHIVESTQHFYGESPQQLEYCKIEARGQQTRKNADGIGAQRKCDTEVAETCSKVGNLPQAEACRDTTAESGTFLDSKAADQGHDGQICTPGFMRSLSGSILNRTGLRLEVVLGHNKFNSEWGGLNEIQCGSELGGLNEIQYGPVLSNTHANDFAEDAGLALRESNESISSHTQMVSMKHKSEDPKHKGKAKEKGKEKMSFVRPTKGLLHMEKRSEVKGVLTSIAAQNMEGASTSISNKMKSTNNNGKRKVGVTNSISMGGFSGFARRLGHGGAGSSKVSHKGVVVRAPAAAMLMSAPEKSQHSCSGGKFHDAQLTLNLGKRLGVDCLGQDAAVIQKLVRMEEVDKARIGEEVEGAT</sequence>
<organism evidence="1 2">
    <name type="scientific">Camellia lanceoleosa</name>
    <dbReference type="NCBI Taxonomy" id="1840588"/>
    <lineage>
        <taxon>Eukaryota</taxon>
        <taxon>Viridiplantae</taxon>
        <taxon>Streptophyta</taxon>
        <taxon>Embryophyta</taxon>
        <taxon>Tracheophyta</taxon>
        <taxon>Spermatophyta</taxon>
        <taxon>Magnoliopsida</taxon>
        <taxon>eudicotyledons</taxon>
        <taxon>Gunneridae</taxon>
        <taxon>Pentapetalae</taxon>
        <taxon>asterids</taxon>
        <taxon>Ericales</taxon>
        <taxon>Theaceae</taxon>
        <taxon>Camellia</taxon>
    </lineage>
</organism>
<reference evidence="1 2" key="1">
    <citation type="journal article" date="2022" name="Plant J.">
        <title>Chromosome-level genome of Camellia lanceoleosa provides a valuable resource for understanding genome evolution and self-incompatibility.</title>
        <authorList>
            <person name="Gong W."/>
            <person name="Xiao S."/>
            <person name="Wang L."/>
            <person name="Liao Z."/>
            <person name="Chang Y."/>
            <person name="Mo W."/>
            <person name="Hu G."/>
            <person name="Li W."/>
            <person name="Zhao G."/>
            <person name="Zhu H."/>
            <person name="Hu X."/>
            <person name="Ji K."/>
            <person name="Xiang X."/>
            <person name="Song Q."/>
            <person name="Yuan D."/>
            <person name="Jin S."/>
            <person name="Zhang L."/>
        </authorList>
    </citation>
    <scope>NUCLEOTIDE SEQUENCE [LARGE SCALE GENOMIC DNA]</scope>
    <source>
        <strain evidence="1">SQ_2022a</strain>
    </source>
</reference>